<dbReference type="EMBL" id="AWGJ01000008">
    <property type="protein sequence ID" value="ODN77122.1"/>
    <property type="molecule type" value="Genomic_DNA"/>
</dbReference>
<feature type="region of interest" description="Disordered" evidence="3">
    <location>
        <begin position="1"/>
        <end position="233"/>
    </location>
</feature>
<dbReference type="OrthoDB" id="1716625at2759"/>
<feature type="region of interest" description="Disordered" evidence="3">
    <location>
        <begin position="818"/>
        <end position="979"/>
    </location>
</feature>
<evidence type="ECO:0000313" key="5">
    <source>
        <dbReference type="EMBL" id="ODN77122.1"/>
    </source>
</evidence>
<keyword evidence="2" id="KW-0963">Cytoplasm</keyword>
<feature type="compositionally biased region" description="Low complexity" evidence="3">
    <location>
        <begin position="1128"/>
        <end position="1153"/>
    </location>
</feature>
<feature type="compositionally biased region" description="Polar residues" evidence="3">
    <location>
        <begin position="1071"/>
        <end position="1080"/>
    </location>
</feature>
<dbReference type="GO" id="GO:0005085">
    <property type="term" value="F:guanyl-nucleotide exchange factor activity"/>
    <property type="evidence" value="ECO:0007669"/>
    <property type="project" value="InterPro"/>
</dbReference>
<dbReference type="PROSITE" id="PS50010">
    <property type="entry name" value="DH_2"/>
    <property type="match status" value="1"/>
</dbReference>
<dbReference type="GeneID" id="30156962"/>
<comment type="subcellular location">
    <subcellularLocation>
        <location evidence="1">Cytoplasm</location>
    </subcellularLocation>
</comment>
<dbReference type="Proteomes" id="UP000094065">
    <property type="component" value="Unassembled WGS sequence"/>
</dbReference>
<feature type="domain" description="DH" evidence="4">
    <location>
        <begin position="265"/>
        <end position="646"/>
    </location>
</feature>
<dbReference type="Pfam" id="PF00621">
    <property type="entry name" value="RhoGEF"/>
    <property type="match status" value="1"/>
</dbReference>
<reference evidence="5 6" key="1">
    <citation type="submission" date="2016-06" db="EMBL/GenBank/DDBJ databases">
        <title>Evolution of pathogenesis and genome organization in the Tremellales.</title>
        <authorList>
            <person name="Cuomo C."/>
            <person name="Litvintseva A."/>
            <person name="Heitman J."/>
            <person name="Chen Y."/>
            <person name="Sun S."/>
            <person name="Springer D."/>
            <person name="Dromer F."/>
            <person name="Young S."/>
            <person name="Zeng Q."/>
            <person name="Chapman S."/>
            <person name="Gujja S."/>
            <person name="Saif S."/>
            <person name="Birren B."/>
        </authorList>
    </citation>
    <scope>NUCLEOTIDE SEQUENCE [LARGE SCALE GENOMIC DNA]</scope>
    <source>
        <strain evidence="5 6">CBS 6039</strain>
    </source>
</reference>
<evidence type="ECO:0000259" key="4">
    <source>
        <dbReference type="PROSITE" id="PS50010"/>
    </source>
</evidence>
<comment type="caution">
    <text evidence="5">The sequence shown here is derived from an EMBL/GenBank/DDBJ whole genome shotgun (WGS) entry which is preliminary data.</text>
</comment>
<organism evidence="5 6">
    <name type="scientific">Cryptococcus amylolentus CBS 6039</name>
    <dbReference type="NCBI Taxonomy" id="1295533"/>
    <lineage>
        <taxon>Eukaryota</taxon>
        <taxon>Fungi</taxon>
        <taxon>Dikarya</taxon>
        <taxon>Basidiomycota</taxon>
        <taxon>Agaricomycotina</taxon>
        <taxon>Tremellomycetes</taxon>
        <taxon>Tremellales</taxon>
        <taxon>Cryptococcaceae</taxon>
        <taxon>Cryptococcus</taxon>
    </lineage>
</organism>
<dbReference type="InterPro" id="IPR035899">
    <property type="entry name" value="DBL_dom_sf"/>
</dbReference>
<feature type="region of interest" description="Disordered" evidence="3">
    <location>
        <begin position="709"/>
        <end position="728"/>
    </location>
</feature>
<feature type="compositionally biased region" description="Basic and acidic residues" evidence="3">
    <location>
        <begin position="25"/>
        <end position="43"/>
    </location>
</feature>
<feature type="compositionally biased region" description="Pro residues" evidence="3">
    <location>
        <begin position="55"/>
        <end position="65"/>
    </location>
</feature>
<feature type="compositionally biased region" description="Polar residues" evidence="3">
    <location>
        <begin position="868"/>
        <end position="882"/>
    </location>
</feature>
<dbReference type="PANTHER" id="PTHR46006">
    <property type="entry name" value="RHO GUANINE NUCLEOTIDE EXCHANGE FACTOR AT 64C, ISOFORM A"/>
    <property type="match status" value="1"/>
</dbReference>
<name>A0A1E3HL93_9TREE</name>
<accession>A0A1E3HL93</accession>
<keyword evidence="6" id="KW-1185">Reference proteome</keyword>
<evidence type="ECO:0000256" key="1">
    <source>
        <dbReference type="ARBA" id="ARBA00004496"/>
    </source>
</evidence>
<gene>
    <name evidence="5" type="ORF">L202_05653</name>
</gene>
<evidence type="ECO:0000256" key="2">
    <source>
        <dbReference type="ARBA" id="ARBA00022490"/>
    </source>
</evidence>
<dbReference type="PANTHER" id="PTHR46006:SF7">
    <property type="entry name" value="DH DOMAIN-CONTAINING PROTEIN"/>
    <property type="match status" value="1"/>
</dbReference>
<protein>
    <recommendedName>
        <fullName evidence="4">DH domain-containing protein</fullName>
    </recommendedName>
</protein>
<feature type="region of interest" description="Disordered" evidence="3">
    <location>
        <begin position="1030"/>
        <end position="1302"/>
    </location>
</feature>
<dbReference type="InterPro" id="IPR000219">
    <property type="entry name" value="DH_dom"/>
</dbReference>
<dbReference type="InterPro" id="IPR051480">
    <property type="entry name" value="Endocytic_GEF_Adapter"/>
</dbReference>
<feature type="compositionally biased region" description="Low complexity" evidence="3">
    <location>
        <begin position="935"/>
        <end position="973"/>
    </location>
</feature>
<dbReference type="RefSeq" id="XP_018992496.1">
    <property type="nucleotide sequence ID" value="XM_019140005.1"/>
</dbReference>
<evidence type="ECO:0000256" key="3">
    <source>
        <dbReference type="SAM" id="MobiDB-lite"/>
    </source>
</evidence>
<feature type="compositionally biased region" description="Low complexity" evidence="3">
    <location>
        <begin position="13"/>
        <end position="24"/>
    </location>
</feature>
<dbReference type="GO" id="GO:0005737">
    <property type="term" value="C:cytoplasm"/>
    <property type="evidence" value="ECO:0007669"/>
    <property type="project" value="UniProtKB-SubCell"/>
</dbReference>
<evidence type="ECO:0000313" key="6">
    <source>
        <dbReference type="Proteomes" id="UP000094065"/>
    </source>
</evidence>
<feature type="compositionally biased region" description="Low complexity" evidence="3">
    <location>
        <begin position="1282"/>
        <end position="1293"/>
    </location>
</feature>
<feature type="compositionally biased region" description="Polar residues" evidence="3">
    <location>
        <begin position="421"/>
        <end position="435"/>
    </location>
</feature>
<proteinExistence type="predicted"/>
<dbReference type="STRING" id="1295533.A0A1E3HL93"/>
<dbReference type="Gene3D" id="1.20.900.10">
    <property type="entry name" value="Dbl homology (DH) domain"/>
    <property type="match status" value="2"/>
</dbReference>
<feature type="compositionally biased region" description="Low complexity" evidence="3">
    <location>
        <begin position="1172"/>
        <end position="1187"/>
    </location>
</feature>
<feature type="compositionally biased region" description="Polar residues" evidence="3">
    <location>
        <begin position="1155"/>
        <end position="1164"/>
    </location>
</feature>
<dbReference type="GO" id="GO:0035025">
    <property type="term" value="P:positive regulation of Rho protein signal transduction"/>
    <property type="evidence" value="ECO:0007669"/>
    <property type="project" value="TreeGrafter"/>
</dbReference>
<feature type="region of interest" description="Disordered" evidence="3">
    <location>
        <begin position="772"/>
        <end position="793"/>
    </location>
</feature>
<feature type="compositionally biased region" description="Polar residues" evidence="3">
    <location>
        <begin position="823"/>
        <end position="850"/>
    </location>
</feature>
<sequence>MKSILSRFKHNNPSSQPRSQSAPQPEKESYQPPPTKKDKEGTRHLFRTKSRAQLPPLPVQSPEPIIPKEEAPQLGPHEFLSEPIRAPGRPSSVQPSPHPPTRAVNTEGPRRRTVSASGDGPRKVTFRSPPPTPTASVLLDEAVRQDEPEVFTDTDSLMMVRTDSLPSSARPSTTQSHTQSRRSSHNTTTFPHSSRKSSGASQRTSSPEKQPSSIMMRNKDGTLSPSPSEMSLGTQSTMSWLPVAGSWGEMADQELVANLGPVERTRQEVLFEIVSSEERYVNDLVTISDVFCKALLPASATSPHIELYDPIYALARTRSPASPAFSSFNMSSSDLPIASKFASTSQFRSPSDSSVSIGPITPIDDFSVGMLGTGLGFGSLPGQSKARQTAYNTLTNGAPPSPSRKRSMTSLKHQSLPPLSRATSTVPSRVASRTSYHPPPTSASGKISKYSRFSASSSRLSSGSSLNLPPIIDKDEIQVPESLEKVLKAVMNGMLEGHLKLVEALRKRYDDQYPLVRSLADVFNRHSTVFEEYSVYVLHLERALEQIQAALSSIDPASKPKRLSKQHTLTPLQKLGYYITQLSNSASAQGIPSLSISLSKPFQRLLKYPLLFQNLLFNTDPTLMEYEKTLGMCEEVERMVRVLEDEKIGEEGREATRDGWGRVEGLGGGNVLVLPKASRLLLWEKPLREVSSVDPKKVLAEKDTEPVLRSHIPPSSMKPATEQKGTDGTVRNTKSIKRLGGLLKPEKEYWIVRFTDMSLLCLKTGTTSLPMSATNQLKQGKNKRASSDGYPGIGMARGRERNLYRFLKVWEWHLEEEDGGGNATSVAQKPQSAPPVTNNGTLSKGQSLSLATIPGTPHKPGPRPDQPGFTSARAQSMSNISPSRAGASQDEGDGAASDSESVMSFPYPGDVLKPVPKKTVLKPRTTDGPRPPPTSLRAKPRSPSASSFPSRPPSSARAFSTSAQSLSQASARSRIGDTAQVNAKFANRLRSVDDPTGAAAGRMSLPPAMMRSASAADSVSVVGGRRAVSTIGSRAGSVMSRRAEDESSEGTVRARPPSVRPPLHAPKRASTPASTATSRRVITPTLPAGQSARVVPSQARQRGSLPLPPHPSSSAAGGPPGGDGKVSAATAARRARASVGPAAVVSAPVGRRVNPTLTPTNKPSANGPMPSKPASTTTLKSPPSSLPLEKKSGLKSMQSTDSGLAEVWRTTYGGVDTDQLGSTPRKRAESSNTDLSPETRRPVSSGLRPLALAGSATIARDRKSSSPTASMASDVGKRPLVGATAPGMGAGAASRRDLGGKF</sequence>
<feature type="compositionally biased region" description="Polar residues" evidence="3">
    <location>
        <begin position="190"/>
        <end position="233"/>
    </location>
</feature>
<dbReference type="SUPFAM" id="SSF48065">
    <property type="entry name" value="DBL homology domain (DH-domain)"/>
    <property type="match status" value="1"/>
</dbReference>
<feature type="region of interest" description="Disordered" evidence="3">
    <location>
        <begin position="392"/>
        <end position="448"/>
    </location>
</feature>